<accession>A0A3A8QHT3</accession>
<reference evidence="2" key="1">
    <citation type="submission" date="2018-09" db="EMBL/GenBank/DDBJ databases">
        <authorList>
            <person name="Livingstone P.G."/>
            <person name="Whitworth D.E."/>
        </authorList>
    </citation>
    <scope>NUCLEOTIDE SEQUENCE [LARGE SCALE GENOMIC DNA]</scope>
    <source>
        <strain evidence="2">AB047A</strain>
    </source>
</reference>
<dbReference type="OrthoDB" id="5514751at2"/>
<organism evidence="1 2">
    <name type="scientific">Corallococcus interemptor</name>
    <dbReference type="NCBI Taxonomy" id="2316720"/>
    <lineage>
        <taxon>Bacteria</taxon>
        <taxon>Pseudomonadati</taxon>
        <taxon>Myxococcota</taxon>
        <taxon>Myxococcia</taxon>
        <taxon>Myxococcales</taxon>
        <taxon>Cystobacterineae</taxon>
        <taxon>Myxococcaceae</taxon>
        <taxon>Corallococcus</taxon>
    </lineage>
</organism>
<evidence type="ECO:0000313" key="1">
    <source>
        <dbReference type="EMBL" id="RKH68147.1"/>
    </source>
</evidence>
<dbReference type="Proteomes" id="UP000282656">
    <property type="component" value="Unassembled WGS sequence"/>
</dbReference>
<dbReference type="RefSeq" id="WP_121725518.1">
    <property type="nucleotide sequence ID" value="NZ_RAWM01000043.1"/>
</dbReference>
<dbReference type="EMBL" id="RAWM01000043">
    <property type="protein sequence ID" value="RKH68147.1"/>
    <property type="molecule type" value="Genomic_DNA"/>
</dbReference>
<name>A0A3A8QHT3_9BACT</name>
<proteinExistence type="predicted"/>
<keyword evidence="2" id="KW-1185">Reference proteome</keyword>
<evidence type="ECO:0000313" key="2">
    <source>
        <dbReference type="Proteomes" id="UP000282656"/>
    </source>
</evidence>
<gene>
    <name evidence="1" type="ORF">D7X96_17780</name>
</gene>
<comment type="caution">
    <text evidence="1">The sequence shown here is derived from an EMBL/GenBank/DDBJ whole genome shotgun (WGS) entry which is preliminary data.</text>
</comment>
<dbReference type="AlphaFoldDB" id="A0A3A8QHT3"/>
<protein>
    <submittedName>
        <fullName evidence="1">Uncharacterized protein</fullName>
    </submittedName>
</protein>
<sequence>MQKQVQSRQALWAWHCILLSGAWFWMSSASPAASEAQPRPLFARLRRGMTRAEAEALVQGATLGGYPAKATYWFSPDERLEDIGLSVFHREARCASALKAIHDEMTSAFGASTPSTEDGGAEGKQCETWRLSDSSLRICCKQHRPADGGTGWMILTAAQSFSPHKMIDITNGFH</sequence>